<dbReference type="InterPro" id="IPR010290">
    <property type="entry name" value="TM_effector"/>
</dbReference>
<comment type="subcellular location">
    <subcellularLocation>
        <location evidence="1">Cell membrane</location>
        <topology evidence="1">Multi-pass membrane protein</topology>
    </subcellularLocation>
</comment>
<evidence type="ECO:0000256" key="5">
    <source>
        <dbReference type="ARBA" id="ARBA00022989"/>
    </source>
</evidence>
<evidence type="ECO:0000256" key="3">
    <source>
        <dbReference type="ARBA" id="ARBA00022475"/>
    </source>
</evidence>
<feature type="transmembrane region" description="Helical" evidence="7">
    <location>
        <begin position="43"/>
        <end position="66"/>
    </location>
</feature>
<dbReference type="CDD" id="cd06173">
    <property type="entry name" value="MFS_MefA_like"/>
    <property type="match status" value="1"/>
</dbReference>
<keyword evidence="9" id="KW-1185">Reference proteome</keyword>
<accession>A0A2G5NUK4</accession>
<feature type="transmembrane region" description="Helical" evidence="7">
    <location>
        <begin position="137"/>
        <end position="156"/>
    </location>
</feature>
<gene>
    <name evidence="8" type="ORF">BFS35_002930</name>
</gene>
<dbReference type="SUPFAM" id="SSF103473">
    <property type="entry name" value="MFS general substrate transporter"/>
    <property type="match status" value="1"/>
</dbReference>
<evidence type="ECO:0000256" key="6">
    <source>
        <dbReference type="ARBA" id="ARBA00023136"/>
    </source>
</evidence>
<feature type="transmembrane region" description="Helical" evidence="7">
    <location>
        <begin position="98"/>
        <end position="117"/>
    </location>
</feature>
<organism evidence="8 9">
    <name type="scientific">Macrococcoides goetzii</name>
    <dbReference type="NCBI Taxonomy" id="1891097"/>
    <lineage>
        <taxon>Bacteria</taxon>
        <taxon>Bacillati</taxon>
        <taxon>Bacillota</taxon>
        <taxon>Bacilli</taxon>
        <taxon>Bacillales</taxon>
        <taxon>Staphylococcaceae</taxon>
        <taxon>Macrococcoides</taxon>
    </lineage>
</organism>
<proteinExistence type="predicted"/>
<keyword evidence="2" id="KW-0813">Transport</keyword>
<evidence type="ECO:0000256" key="7">
    <source>
        <dbReference type="SAM" id="Phobius"/>
    </source>
</evidence>
<feature type="transmembrane region" description="Helical" evidence="7">
    <location>
        <begin position="7"/>
        <end position="31"/>
    </location>
</feature>
<dbReference type="InterPro" id="IPR036259">
    <property type="entry name" value="MFS_trans_sf"/>
</dbReference>
<reference evidence="8 9" key="1">
    <citation type="journal article" date="2018" name="Front. Microbiol.">
        <title>Description and Comparative Genomics of Macrococcus caseolyticus subsp. hominis subsp. nov., Macrococcus goetzii sp. nov., Macrococcus epidermidis sp. nov., and Macrococcus bohemicus sp. nov., Novel Macrococci From Human Clinical Material With Virulence Potential and Suspected Uptake of Foreign DNA by Natural Transformation.</title>
        <authorList>
            <person name="Maslanova I."/>
            <person name="Wertheimer Z."/>
            <person name="Sedlacek I."/>
            <person name="Svec P."/>
            <person name="Indrakova A."/>
            <person name="Kovarovic V."/>
            <person name="Schumann P."/>
            <person name="Sproer C."/>
            <person name="Kralova S."/>
            <person name="Sedo O."/>
            <person name="Kristofova L."/>
            <person name="Vrbovska V."/>
            <person name="Fuzik T."/>
            <person name="Petras P."/>
            <person name="Zdrahal Z."/>
            <person name="Ruzickova V."/>
            <person name="Doskar J."/>
            <person name="Pantucek R."/>
        </authorList>
    </citation>
    <scope>NUCLEOTIDE SEQUENCE [LARGE SCALE GENOMIC DNA]</scope>
    <source>
        <strain evidence="8 9">CCM 4927</strain>
    </source>
</reference>
<feature type="transmembrane region" description="Helical" evidence="7">
    <location>
        <begin position="254"/>
        <end position="275"/>
    </location>
</feature>
<dbReference type="RefSeq" id="WP_099578004.1">
    <property type="nucleotide sequence ID" value="NZ_MJBI02000001.1"/>
</dbReference>
<dbReference type="EMBL" id="MJBI02000001">
    <property type="protein sequence ID" value="RAI82656.1"/>
    <property type="molecule type" value="Genomic_DNA"/>
</dbReference>
<dbReference type="Pfam" id="PF05977">
    <property type="entry name" value="MFS_3"/>
    <property type="match status" value="1"/>
</dbReference>
<evidence type="ECO:0000313" key="8">
    <source>
        <dbReference type="EMBL" id="RAI82656.1"/>
    </source>
</evidence>
<sequence>MKNKNFILYCILGGVSNFGSVLLNLGILFLVFEYTNSTKITSFIAAIETAPFIIFGLMGGVVADWFSKRSFLLNLLLFRMPCIIIFIIFIYFKIYPLMSIVFFVISMSVINCFFNPAHRALLPQTISQIHLVKANSMYDAILRSTTILATFFSGLLLYKYNIIVLFIINLLMYIVAFICIALMKFETNKNISNLSINRLFHDLLIFYRYINNNNEMKKLFLYTFVMVFLNTWIFDVGFLGLLKSESQNANQDYTFFKGFYSSIAILINMLIPFIFKKQSIQSYLKGSLIWGSGFFIISINQSFYFILIGLIFISIGMIISSTTRSFMIQTKISPDMHSRAFSFNAVLLYIANTISYLLFGFLSDFININILFTISSLLMIFLAIFFYIFVWSNEREKFEPF</sequence>
<dbReference type="Gene3D" id="1.20.1250.20">
    <property type="entry name" value="MFS general substrate transporter like domains"/>
    <property type="match status" value="1"/>
</dbReference>
<dbReference type="Proteomes" id="UP000229523">
    <property type="component" value="Unassembled WGS sequence"/>
</dbReference>
<keyword evidence="5 7" id="KW-1133">Transmembrane helix</keyword>
<evidence type="ECO:0000313" key="9">
    <source>
        <dbReference type="Proteomes" id="UP000229523"/>
    </source>
</evidence>
<evidence type="ECO:0008006" key="10">
    <source>
        <dbReference type="Google" id="ProtNLM"/>
    </source>
</evidence>
<feature type="transmembrane region" description="Helical" evidence="7">
    <location>
        <begin position="71"/>
        <end position="92"/>
    </location>
</feature>
<dbReference type="PANTHER" id="PTHR43266:SF2">
    <property type="entry name" value="MAJOR FACILITATOR SUPERFAMILY (MFS) PROFILE DOMAIN-CONTAINING PROTEIN"/>
    <property type="match status" value="1"/>
</dbReference>
<keyword evidence="4 7" id="KW-0812">Transmembrane</keyword>
<feature type="transmembrane region" description="Helical" evidence="7">
    <location>
        <begin position="341"/>
        <end position="362"/>
    </location>
</feature>
<feature type="transmembrane region" description="Helical" evidence="7">
    <location>
        <begin position="219"/>
        <end position="242"/>
    </location>
</feature>
<dbReference type="AlphaFoldDB" id="A0A2G5NUK4"/>
<evidence type="ECO:0000256" key="2">
    <source>
        <dbReference type="ARBA" id="ARBA00022448"/>
    </source>
</evidence>
<evidence type="ECO:0000256" key="4">
    <source>
        <dbReference type="ARBA" id="ARBA00022692"/>
    </source>
</evidence>
<keyword evidence="6 7" id="KW-0472">Membrane</keyword>
<comment type="caution">
    <text evidence="8">The sequence shown here is derived from an EMBL/GenBank/DDBJ whole genome shotgun (WGS) entry which is preliminary data.</text>
</comment>
<name>A0A2G5NUK4_9STAP</name>
<dbReference type="GO" id="GO:0005886">
    <property type="term" value="C:plasma membrane"/>
    <property type="evidence" value="ECO:0007669"/>
    <property type="project" value="UniProtKB-SubCell"/>
</dbReference>
<feature type="transmembrane region" description="Helical" evidence="7">
    <location>
        <begin position="368"/>
        <end position="390"/>
    </location>
</feature>
<keyword evidence="3" id="KW-1003">Cell membrane</keyword>
<protein>
    <recommendedName>
        <fullName evidence="10">MFS transporter</fullName>
    </recommendedName>
</protein>
<evidence type="ECO:0000256" key="1">
    <source>
        <dbReference type="ARBA" id="ARBA00004651"/>
    </source>
</evidence>
<dbReference type="PANTHER" id="PTHR43266">
    <property type="entry name" value="MACROLIDE-EFFLUX PROTEIN"/>
    <property type="match status" value="1"/>
</dbReference>
<feature type="transmembrane region" description="Helical" evidence="7">
    <location>
        <begin position="162"/>
        <end position="183"/>
    </location>
</feature>
<feature type="transmembrane region" description="Helical" evidence="7">
    <location>
        <begin position="303"/>
        <end position="320"/>
    </location>
</feature>